<dbReference type="OrthoDB" id="428159at2759"/>
<proteinExistence type="predicted"/>
<sequence>RFDVLSVLRTVRLRATRSGRFDVLRTVRCTQPNALPTELRAQLEEHWASIPKVDIPEILLDIRTAPKREKVYADHGTGAKKGICVFQATLDEIPDGYYFIGQVAVGQTESVDVPKSSVILVKPLLANLIKPPLYYESKWNDKDSGGKIDCSFWRVVAPEGYVALGDVVTNNYSEPSSKFTAKFACIRKDLLVPGKFTNLWDDRGSGAKLDGSAWQVDGPGLAGLFKVQSGYQEPAMPAFVLPAKLVQKK</sequence>
<dbReference type="PANTHER" id="PTHR48219">
    <property type="entry name" value="VACUOLAR PROTEIN SORTING-ASSOCIATED PROTEIN 62-RELATED"/>
    <property type="match status" value="1"/>
</dbReference>
<protein>
    <submittedName>
        <fullName evidence="1">Uncharacterized protein</fullName>
    </submittedName>
</protein>
<dbReference type="AlphaFoldDB" id="A0A6S7FVE6"/>
<evidence type="ECO:0000313" key="1">
    <source>
        <dbReference type="EMBL" id="CAB3979776.1"/>
    </source>
</evidence>
<dbReference type="Pfam" id="PF06101">
    <property type="entry name" value="Vps62"/>
    <property type="match status" value="1"/>
</dbReference>
<evidence type="ECO:0000313" key="2">
    <source>
        <dbReference type="Proteomes" id="UP001152795"/>
    </source>
</evidence>
<comment type="caution">
    <text evidence="1">The sequence shown here is derived from an EMBL/GenBank/DDBJ whole genome shotgun (WGS) entry which is preliminary data.</text>
</comment>
<keyword evidence="2" id="KW-1185">Reference proteome</keyword>
<name>A0A6S7FVE6_PARCT</name>
<dbReference type="EMBL" id="CACRXK020000227">
    <property type="protein sequence ID" value="CAB3979776.1"/>
    <property type="molecule type" value="Genomic_DNA"/>
</dbReference>
<organism evidence="1 2">
    <name type="scientific">Paramuricea clavata</name>
    <name type="common">Red gorgonian</name>
    <name type="synonym">Violescent sea-whip</name>
    <dbReference type="NCBI Taxonomy" id="317549"/>
    <lineage>
        <taxon>Eukaryota</taxon>
        <taxon>Metazoa</taxon>
        <taxon>Cnidaria</taxon>
        <taxon>Anthozoa</taxon>
        <taxon>Octocorallia</taxon>
        <taxon>Malacalcyonacea</taxon>
        <taxon>Plexauridae</taxon>
        <taxon>Paramuricea</taxon>
    </lineage>
</organism>
<dbReference type="PANTHER" id="PTHR48219:SF2">
    <property type="entry name" value="VACUOLAR PROTEIN SORTING-ASSOCIATED PROTEIN 62"/>
    <property type="match status" value="1"/>
</dbReference>
<reference evidence="1" key="1">
    <citation type="submission" date="2020-04" db="EMBL/GenBank/DDBJ databases">
        <authorList>
            <person name="Alioto T."/>
            <person name="Alioto T."/>
            <person name="Gomez Garrido J."/>
        </authorList>
    </citation>
    <scope>NUCLEOTIDE SEQUENCE</scope>
    <source>
        <strain evidence="1">A484AB</strain>
    </source>
</reference>
<accession>A0A6S7FVE6</accession>
<dbReference type="InterPro" id="IPR009291">
    <property type="entry name" value="Vps62"/>
</dbReference>
<feature type="non-terminal residue" evidence="1">
    <location>
        <position position="1"/>
    </location>
</feature>
<gene>
    <name evidence="1" type="ORF">PACLA_8A061197</name>
</gene>
<dbReference type="Proteomes" id="UP001152795">
    <property type="component" value="Unassembled WGS sequence"/>
</dbReference>